<dbReference type="InterPro" id="IPR005123">
    <property type="entry name" value="Oxoglu/Fe-dep_dioxygenase_dom"/>
</dbReference>
<evidence type="ECO:0000256" key="5">
    <source>
        <dbReference type="ARBA" id="ARBA00023002"/>
    </source>
</evidence>
<keyword evidence="3" id="KW-0847">Vitamin C</keyword>
<geneLocation type="plasmid" evidence="8 9">
    <name>unnamed1</name>
</geneLocation>
<protein>
    <submittedName>
        <fullName evidence="8">2OG-Fe(II) oxygenase</fullName>
    </submittedName>
</protein>
<evidence type="ECO:0000259" key="7">
    <source>
        <dbReference type="PROSITE" id="PS51471"/>
    </source>
</evidence>
<dbReference type="KEGG" id="aoz:HUE56_00745"/>
<dbReference type="PANTHER" id="PTHR12907">
    <property type="entry name" value="EGL NINE HOMOLOG-RELATED"/>
    <property type="match status" value="1"/>
</dbReference>
<evidence type="ECO:0000313" key="9">
    <source>
        <dbReference type="Proteomes" id="UP000509702"/>
    </source>
</evidence>
<dbReference type="GO" id="GO:0005506">
    <property type="term" value="F:iron ion binding"/>
    <property type="evidence" value="ECO:0007669"/>
    <property type="project" value="InterPro"/>
</dbReference>
<dbReference type="Gene3D" id="2.60.120.620">
    <property type="entry name" value="q2cbj1_9rhob like domain"/>
    <property type="match status" value="1"/>
</dbReference>
<evidence type="ECO:0000313" key="8">
    <source>
        <dbReference type="EMBL" id="QKS49072.1"/>
    </source>
</evidence>
<evidence type="ECO:0000256" key="1">
    <source>
        <dbReference type="ARBA" id="ARBA00001961"/>
    </source>
</evidence>
<reference evidence="8 9" key="1">
    <citation type="submission" date="2020-06" db="EMBL/GenBank/DDBJ databases">
        <title>Complete genome of Azosprillum oryzae KACC14407.</title>
        <authorList>
            <person name="Kim M."/>
            <person name="Park Y.-J."/>
            <person name="Shin J.-H."/>
        </authorList>
    </citation>
    <scope>NUCLEOTIDE SEQUENCE [LARGE SCALE GENOMIC DNA]</scope>
    <source>
        <strain evidence="8 9">KACC 14407</strain>
        <plasmid evidence="8 9">unnamed1</plasmid>
    </source>
</reference>
<dbReference type="Pfam" id="PF13640">
    <property type="entry name" value="2OG-FeII_Oxy_3"/>
    <property type="match status" value="1"/>
</dbReference>
<feature type="domain" description="Fe2OG dioxygenase" evidence="7">
    <location>
        <begin position="84"/>
        <end position="193"/>
    </location>
</feature>
<keyword evidence="8" id="KW-0614">Plasmid</keyword>
<keyword evidence="6" id="KW-0408">Iron</keyword>
<dbReference type="GO" id="GO:0051213">
    <property type="term" value="F:dioxygenase activity"/>
    <property type="evidence" value="ECO:0007669"/>
    <property type="project" value="UniProtKB-KW"/>
</dbReference>
<dbReference type="RefSeq" id="WP_174756958.1">
    <property type="nucleotide sequence ID" value="NZ_BSOV01000130.1"/>
</dbReference>
<accession>A0A6N1ALA6</accession>
<dbReference type="GO" id="GO:0016705">
    <property type="term" value="F:oxidoreductase activity, acting on paired donors, with incorporation or reduction of molecular oxygen"/>
    <property type="evidence" value="ECO:0007669"/>
    <property type="project" value="InterPro"/>
</dbReference>
<proteinExistence type="predicted"/>
<dbReference type="PROSITE" id="PS51471">
    <property type="entry name" value="FE2OG_OXY"/>
    <property type="match status" value="1"/>
</dbReference>
<dbReference type="InterPro" id="IPR006620">
    <property type="entry name" value="Pro_4_hyd_alph"/>
</dbReference>
<gene>
    <name evidence="8" type="ORF">HUE56_00745</name>
</gene>
<evidence type="ECO:0000256" key="3">
    <source>
        <dbReference type="ARBA" id="ARBA00022896"/>
    </source>
</evidence>
<dbReference type="EMBL" id="CP054615">
    <property type="protein sequence ID" value="QKS49072.1"/>
    <property type="molecule type" value="Genomic_DNA"/>
</dbReference>
<dbReference type="PANTHER" id="PTHR12907:SF26">
    <property type="entry name" value="HIF PROLYL HYDROXYLASE, ISOFORM C"/>
    <property type="match status" value="1"/>
</dbReference>
<evidence type="ECO:0000256" key="6">
    <source>
        <dbReference type="ARBA" id="ARBA00023004"/>
    </source>
</evidence>
<keyword evidence="2" id="KW-0479">Metal-binding</keyword>
<sequence>MTPRAPHVLLPGFLEPGPRDDLLALLRSRRAEFEAGRLVGGRLDAGIRNGLALLDLDEAAQALRDRALRELPALAPRLGLPAFTPEEVEVQAAAYGDGGHYDRHIDTFVGEHAAAASRVVTIVLYLHVLPKRFGGGALRLFPIGGDHGPVDVEPEHGQAVAFPSFLAHQVMPVSCSGDGPDDLRYAVNIWIRRQAPAGHGRDGKLASVT</sequence>
<keyword evidence="5" id="KW-0560">Oxidoreductase</keyword>
<keyword evidence="9" id="KW-1185">Reference proteome</keyword>
<dbReference type="Proteomes" id="UP000509702">
    <property type="component" value="Plasmid unnamed1"/>
</dbReference>
<organism evidence="8 9">
    <name type="scientific">Azospirillum oryzae</name>
    <dbReference type="NCBI Taxonomy" id="286727"/>
    <lineage>
        <taxon>Bacteria</taxon>
        <taxon>Pseudomonadati</taxon>
        <taxon>Pseudomonadota</taxon>
        <taxon>Alphaproteobacteria</taxon>
        <taxon>Rhodospirillales</taxon>
        <taxon>Azospirillaceae</taxon>
        <taxon>Azospirillum</taxon>
    </lineage>
</organism>
<name>A0A6N1ALA6_9PROT</name>
<keyword evidence="4" id="KW-0223">Dioxygenase</keyword>
<dbReference type="InterPro" id="IPR044862">
    <property type="entry name" value="Pro_4_hyd_alph_FE2OG_OXY"/>
</dbReference>
<dbReference type="GO" id="GO:0031418">
    <property type="term" value="F:L-ascorbic acid binding"/>
    <property type="evidence" value="ECO:0007669"/>
    <property type="project" value="UniProtKB-KW"/>
</dbReference>
<evidence type="ECO:0000256" key="2">
    <source>
        <dbReference type="ARBA" id="ARBA00022723"/>
    </source>
</evidence>
<evidence type="ECO:0000256" key="4">
    <source>
        <dbReference type="ARBA" id="ARBA00022964"/>
    </source>
</evidence>
<dbReference type="SMART" id="SM00702">
    <property type="entry name" value="P4Hc"/>
    <property type="match status" value="1"/>
</dbReference>
<comment type="cofactor">
    <cofactor evidence="1">
        <name>L-ascorbate</name>
        <dbReference type="ChEBI" id="CHEBI:38290"/>
    </cofactor>
</comment>
<dbReference type="AlphaFoldDB" id="A0A6N1ALA6"/>
<dbReference type="InterPro" id="IPR051559">
    <property type="entry name" value="HIF_prolyl_hydroxylases"/>
</dbReference>